<dbReference type="PROSITE" id="PS50076">
    <property type="entry name" value="DNAJ_2"/>
    <property type="match status" value="1"/>
</dbReference>
<dbReference type="PANTHER" id="PTHR24078:SF519">
    <property type="entry name" value="DNAJ HOMOLOG SUBFAMILY B MEMBER 13"/>
    <property type="match status" value="1"/>
</dbReference>
<feature type="region of interest" description="Disordered" evidence="2">
    <location>
        <begin position="318"/>
        <end position="337"/>
    </location>
</feature>
<feature type="domain" description="J" evidence="3">
    <location>
        <begin position="91"/>
        <end position="161"/>
    </location>
</feature>
<dbReference type="EMBL" id="CAUYUJ010016370">
    <property type="protein sequence ID" value="CAK0864471.1"/>
    <property type="molecule type" value="Genomic_DNA"/>
</dbReference>
<gene>
    <name evidence="4" type="ORF">PCOR1329_LOCUS52361</name>
</gene>
<feature type="compositionally biased region" description="Pro residues" evidence="2">
    <location>
        <begin position="319"/>
        <end position="337"/>
    </location>
</feature>
<evidence type="ECO:0000313" key="5">
    <source>
        <dbReference type="Proteomes" id="UP001189429"/>
    </source>
</evidence>
<organism evidence="4 5">
    <name type="scientific">Prorocentrum cordatum</name>
    <dbReference type="NCBI Taxonomy" id="2364126"/>
    <lineage>
        <taxon>Eukaryota</taxon>
        <taxon>Sar</taxon>
        <taxon>Alveolata</taxon>
        <taxon>Dinophyceae</taxon>
        <taxon>Prorocentrales</taxon>
        <taxon>Prorocentraceae</taxon>
        <taxon>Prorocentrum</taxon>
    </lineage>
</organism>
<evidence type="ECO:0000256" key="2">
    <source>
        <dbReference type="SAM" id="MobiDB-lite"/>
    </source>
</evidence>
<evidence type="ECO:0000313" key="4">
    <source>
        <dbReference type="EMBL" id="CAK0864471.1"/>
    </source>
</evidence>
<feature type="non-terminal residue" evidence="4">
    <location>
        <position position="337"/>
    </location>
</feature>
<proteinExistence type="predicted"/>
<dbReference type="PRINTS" id="PR00625">
    <property type="entry name" value="JDOMAIN"/>
</dbReference>
<evidence type="ECO:0000256" key="1">
    <source>
        <dbReference type="ARBA" id="ARBA00023186"/>
    </source>
</evidence>
<dbReference type="Proteomes" id="UP001189429">
    <property type="component" value="Unassembled WGS sequence"/>
</dbReference>
<dbReference type="CDD" id="cd06257">
    <property type="entry name" value="DnaJ"/>
    <property type="match status" value="1"/>
</dbReference>
<sequence length="337" mass="38533">MSVRTYDSSFGYRQGEIARLGDRAMHKPMSADERQKFQNSPFMAKMKEIDNKCWLVFSQRDKNRAARDPKFKPSEADFEAPKAHTYDKAVNYYKVLGVDELASNDDVKRAYRKLSLVYHPDKMSGKSQEEKDESVQIFLEIKNAYKTLSDDPTRRQYDYDRDHDDVAGESYGRKRQDRPSFDALVALHKLAEKLKENQKAPGRTVAMPVLVRLEKFVHGGQKSVARTSRSVVRVDLDCYADDRRTFRCDLPAGAAQPWHQDFARQGDHHDDTEPDTLRFTFTAKAHGVVVRLGQDLEVRGTVPLGEAVSTRPHLAVEAPRPPLPLRPPRPPLQPWIA</sequence>
<dbReference type="PANTHER" id="PTHR24078">
    <property type="entry name" value="DNAJ HOMOLOG SUBFAMILY C MEMBER"/>
    <property type="match status" value="1"/>
</dbReference>
<dbReference type="Gene3D" id="1.10.287.110">
    <property type="entry name" value="DnaJ domain"/>
    <property type="match status" value="1"/>
</dbReference>
<reference evidence="4" key="1">
    <citation type="submission" date="2023-10" db="EMBL/GenBank/DDBJ databases">
        <authorList>
            <person name="Chen Y."/>
            <person name="Shah S."/>
            <person name="Dougan E. K."/>
            <person name="Thang M."/>
            <person name="Chan C."/>
        </authorList>
    </citation>
    <scope>NUCLEOTIDE SEQUENCE [LARGE SCALE GENOMIC DNA]</scope>
</reference>
<dbReference type="Pfam" id="PF00226">
    <property type="entry name" value="DnaJ"/>
    <property type="match status" value="1"/>
</dbReference>
<keyword evidence="1" id="KW-0143">Chaperone</keyword>
<name>A0ABN9V0H4_9DINO</name>
<feature type="region of interest" description="Disordered" evidence="2">
    <location>
        <begin position="152"/>
        <end position="175"/>
    </location>
</feature>
<dbReference type="SMART" id="SM00271">
    <property type="entry name" value="DnaJ"/>
    <property type="match status" value="1"/>
</dbReference>
<dbReference type="InterPro" id="IPR001623">
    <property type="entry name" value="DnaJ_domain"/>
</dbReference>
<dbReference type="InterPro" id="IPR051339">
    <property type="entry name" value="DnaJ_subfamily_B"/>
</dbReference>
<dbReference type="SUPFAM" id="SSF46565">
    <property type="entry name" value="Chaperone J-domain"/>
    <property type="match status" value="1"/>
</dbReference>
<dbReference type="InterPro" id="IPR036869">
    <property type="entry name" value="J_dom_sf"/>
</dbReference>
<protein>
    <recommendedName>
        <fullName evidence="3">J domain-containing protein</fullName>
    </recommendedName>
</protein>
<accession>A0ABN9V0H4</accession>
<keyword evidence="5" id="KW-1185">Reference proteome</keyword>
<evidence type="ECO:0000259" key="3">
    <source>
        <dbReference type="PROSITE" id="PS50076"/>
    </source>
</evidence>
<comment type="caution">
    <text evidence="4">The sequence shown here is derived from an EMBL/GenBank/DDBJ whole genome shotgun (WGS) entry which is preliminary data.</text>
</comment>